<keyword evidence="3" id="KW-0963">Cytoplasm</keyword>
<dbReference type="PROSITE" id="PS51867">
    <property type="entry name" value="ZF_RING_GID"/>
    <property type="match status" value="1"/>
</dbReference>
<dbReference type="InterPro" id="IPR045098">
    <property type="entry name" value="Fyv10_fam"/>
</dbReference>
<dbReference type="InterPro" id="IPR006594">
    <property type="entry name" value="LisH"/>
</dbReference>
<keyword evidence="4" id="KW-0479">Metal-binding</keyword>
<evidence type="ECO:0000313" key="12">
    <source>
        <dbReference type="Proteomes" id="UP000654370"/>
    </source>
</evidence>
<evidence type="ECO:0000313" key="11">
    <source>
        <dbReference type="EMBL" id="KAG2185986.1"/>
    </source>
</evidence>
<dbReference type="PROSITE" id="PS50897">
    <property type="entry name" value="CTLH"/>
    <property type="match status" value="1"/>
</dbReference>
<evidence type="ECO:0008006" key="13">
    <source>
        <dbReference type="Google" id="ProtNLM"/>
    </source>
</evidence>
<comment type="caution">
    <text evidence="11">The sequence shown here is derived from an EMBL/GenBank/DDBJ whole genome shotgun (WGS) entry which is preliminary data.</text>
</comment>
<keyword evidence="8" id="KW-0175">Coiled coil</keyword>
<dbReference type="GO" id="GO:0061630">
    <property type="term" value="F:ubiquitin protein ligase activity"/>
    <property type="evidence" value="ECO:0007669"/>
    <property type="project" value="InterPro"/>
</dbReference>
<dbReference type="SMART" id="SM00757">
    <property type="entry name" value="CRA"/>
    <property type="match status" value="1"/>
</dbReference>
<protein>
    <recommendedName>
        <fullName evidence="13">Macrophage erythroblast attacher</fullName>
    </recommendedName>
</protein>
<dbReference type="OrthoDB" id="1933455at2759"/>
<evidence type="ECO:0000259" key="10">
    <source>
        <dbReference type="PROSITE" id="PS51867"/>
    </source>
</evidence>
<dbReference type="EMBL" id="JAEPQZ010000001">
    <property type="protein sequence ID" value="KAG2185986.1"/>
    <property type="molecule type" value="Genomic_DNA"/>
</dbReference>
<evidence type="ECO:0000256" key="4">
    <source>
        <dbReference type="ARBA" id="ARBA00022723"/>
    </source>
</evidence>
<feature type="coiled-coil region" evidence="8">
    <location>
        <begin position="25"/>
        <end position="87"/>
    </location>
</feature>
<gene>
    <name evidence="11" type="ORF">INT43_002424</name>
</gene>
<sequence>MNKIKPEQLLELEQPFIKVPNEQLKKTLRNQTKYLEKEITNINDKIEDCVKKAKADRISIDQATTIIDELLVRLRKLGKKLGDIKKEEALYTTRTKLRLDHLKETSQVAPTDKEALTRWSKLRLDRVLVDYMLRKGFNETAKKMAEDSNISEMVDVELFTQSAKIEDALKRHSCTECLQWCSDNRNSLKKLKSTLEFNLRLQEYVELVRLGKKTEAIQYVQKHLSSWSESHLRQLQQAMALLAFPNDTLCEPYKGLYDPKRWKLLIDQFKADNFALCCLTSQPLLSITLQAGLSALKTSQCQQHEDKNLNCPVCDKNTLGALAQSLPLSHHVNSSIVCRLSGKKIDENNPPMLLPNGRVYSLQALEDMASKNDGYITCPRTGDTFELIETRKLYIS</sequence>
<dbReference type="GO" id="GO:0005634">
    <property type="term" value="C:nucleus"/>
    <property type="evidence" value="ECO:0007669"/>
    <property type="project" value="TreeGrafter"/>
</dbReference>
<dbReference type="PANTHER" id="PTHR12170">
    <property type="entry name" value="MACROPHAGE ERYTHROBLAST ATTACHER-RELATED"/>
    <property type="match status" value="1"/>
</dbReference>
<evidence type="ECO:0000256" key="5">
    <source>
        <dbReference type="ARBA" id="ARBA00022771"/>
    </source>
</evidence>
<dbReference type="GO" id="GO:0034657">
    <property type="term" value="C:GID complex"/>
    <property type="evidence" value="ECO:0007669"/>
    <property type="project" value="TreeGrafter"/>
</dbReference>
<keyword evidence="5 7" id="KW-0863">Zinc-finger</keyword>
<dbReference type="GO" id="GO:0043161">
    <property type="term" value="P:proteasome-mediated ubiquitin-dependent protein catabolic process"/>
    <property type="evidence" value="ECO:0007669"/>
    <property type="project" value="InterPro"/>
</dbReference>
<evidence type="ECO:0000256" key="6">
    <source>
        <dbReference type="ARBA" id="ARBA00022833"/>
    </source>
</evidence>
<accession>A0A8H7Q757</accession>
<dbReference type="PANTHER" id="PTHR12170:SF2">
    <property type="entry name" value="E3 UBIQUITIN-PROTEIN TRANSFERASE MAEA"/>
    <property type="match status" value="1"/>
</dbReference>
<evidence type="ECO:0000259" key="9">
    <source>
        <dbReference type="PROSITE" id="PS50897"/>
    </source>
</evidence>
<feature type="domain" description="CTLH" evidence="9">
    <location>
        <begin position="159"/>
        <end position="215"/>
    </location>
</feature>
<evidence type="ECO:0000256" key="1">
    <source>
        <dbReference type="ARBA" id="ARBA00004496"/>
    </source>
</evidence>
<dbReference type="InterPro" id="IPR044063">
    <property type="entry name" value="ZF_RING_GID"/>
</dbReference>
<dbReference type="GO" id="GO:0008270">
    <property type="term" value="F:zinc ion binding"/>
    <property type="evidence" value="ECO:0007669"/>
    <property type="project" value="UniProtKB-KW"/>
</dbReference>
<name>A0A8H7Q757_MORIS</name>
<evidence type="ECO:0000256" key="7">
    <source>
        <dbReference type="PROSITE-ProRule" id="PRU01215"/>
    </source>
</evidence>
<dbReference type="CDD" id="cd16659">
    <property type="entry name" value="RING-Ubox_Emp"/>
    <property type="match status" value="1"/>
</dbReference>
<dbReference type="Proteomes" id="UP000654370">
    <property type="component" value="Unassembled WGS sequence"/>
</dbReference>
<dbReference type="PROSITE" id="PS50896">
    <property type="entry name" value="LISH"/>
    <property type="match status" value="1"/>
</dbReference>
<keyword evidence="12" id="KW-1185">Reference proteome</keyword>
<dbReference type="InterPro" id="IPR006595">
    <property type="entry name" value="CTLH_C"/>
</dbReference>
<evidence type="ECO:0000256" key="8">
    <source>
        <dbReference type="SAM" id="Coils"/>
    </source>
</evidence>
<evidence type="ECO:0000256" key="2">
    <source>
        <dbReference type="ARBA" id="ARBA00010615"/>
    </source>
</evidence>
<dbReference type="SMART" id="SM00668">
    <property type="entry name" value="CTLH"/>
    <property type="match status" value="1"/>
</dbReference>
<dbReference type="Pfam" id="PF10607">
    <property type="entry name" value="CTLH"/>
    <property type="match status" value="1"/>
</dbReference>
<feature type="domain" description="RING-Gid-type" evidence="10">
    <location>
        <begin position="311"/>
        <end position="381"/>
    </location>
</feature>
<dbReference type="InterPro" id="IPR024964">
    <property type="entry name" value="CTLH/CRA"/>
</dbReference>
<feature type="zinc finger region" description="RING-Gid-type" evidence="7">
    <location>
        <begin position="311"/>
        <end position="381"/>
    </location>
</feature>
<keyword evidence="6" id="KW-0862">Zinc</keyword>
<dbReference type="GO" id="GO:0005737">
    <property type="term" value="C:cytoplasm"/>
    <property type="evidence" value="ECO:0007669"/>
    <property type="project" value="UniProtKB-SubCell"/>
</dbReference>
<dbReference type="AlphaFoldDB" id="A0A8H7Q757"/>
<organism evidence="11 12">
    <name type="scientific">Mortierella isabellina</name>
    <name type="common">Filamentous fungus</name>
    <name type="synonym">Umbelopsis isabellina</name>
    <dbReference type="NCBI Taxonomy" id="91625"/>
    <lineage>
        <taxon>Eukaryota</taxon>
        <taxon>Fungi</taxon>
        <taxon>Fungi incertae sedis</taxon>
        <taxon>Mucoromycota</taxon>
        <taxon>Mucoromycotina</taxon>
        <taxon>Umbelopsidomycetes</taxon>
        <taxon>Umbelopsidales</taxon>
        <taxon>Umbelopsidaceae</taxon>
        <taxon>Umbelopsis</taxon>
    </lineage>
</organism>
<reference evidence="11" key="1">
    <citation type="submission" date="2020-12" db="EMBL/GenBank/DDBJ databases">
        <title>Metabolic potential, ecology and presence of endohyphal bacteria is reflected in genomic diversity of Mucoromycotina.</title>
        <authorList>
            <person name="Muszewska A."/>
            <person name="Okrasinska A."/>
            <person name="Steczkiewicz K."/>
            <person name="Drgas O."/>
            <person name="Orlowska M."/>
            <person name="Perlinska-Lenart U."/>
            <person name="Aleksandrzak-Piekarczyk T."/>
            <person name="Szatraj K."/>
            <person name="Zielenkiewicz U."/>
            <person name="Pilsyk S."/>
            <person name="Malc E."/>
            <person name="Mieczkowski P."/>
            <person name="Kruszewska J.S."/>
            <person name="Biernat P."/>
            <person name="Pawlowska J."/>
        </authorList>
    </citation>
    <scope>NUCLEOTIDE SEQUENCE</scope>
    <source>
        <strain evidence="11">WA0000067209</strain>
    </source>
</reference>
<comment type="similarity">
    <text evidence="2">Belongs to the FYV10 family.</text>
</comment>
<proteinExistence type="inferred from homology"/>
<dbReference type="InterPro" id="IPR013144">
    <property type="entry name" value="CRA_dom"/>
</dbReference>
<evidence type="ECO:0000256" key="3">
    <source>
        <dbReference type="ARBA" id="ARBA00022490"/>
    </source>
</evidence>
<comment type="subcellular location">
    <subcellularLocation>
        <location evidence="1">Cytoplasm</location>
    </subcellularLocation>
</comment>
<dbReference type="SMART" id="SM00667">
    <property type="entry name" value="LisH"/>
    <property type="match status" value="1"/>
</dbReference>